<dbReference type="AlphaFoldDB" id="X1AWX2"/>
<protein>
    <submittedName>
        <fullName evidence="1">Uncharacterized protein</fullName>
    </submittedName>
</protein>
<evidence type="ECO:0000313" key="1">
    <source>
        <dbReference type="EMBL" id="GAG76668.1"/>
    </source>
</evidence>
<accession>X1AWX2</accession>
<comment type="caution">
    <text evidence="1">The sequence shown here is derived from an EMBL/GenBank/DDBJ whole genome shotgun (WGS) entry which is preliminary data.</text>
</comment>
<dbReference type="EMBL" id="BART01017341">
    <property type="protein sequence ID" value="GAG76668.1"/>
    <property type="molecule type" value="Genomic_DNA"/>
</dbReference>
<gene>
    <name evidence="1" type="ORF">S01H4_33039</name>
</gene>
<name>X1AWX2_9ZZZZ</name>
<feature type="non-terminal residue" evidence="1">
    <location>
        <position position="1"/>
    </location>
</feature>
<sequence>DIGDLLSYDTIIIALLTCAFAKRFGVTTFQGPI</sequence>
<organism evidence="1">
    <name type="scientific">marine sediment metagenome</name>
    <dbReference type="NCBI Taxonomy" id="412755"/>
    <lineage>
        <taxon>unclassified sequences</taxon>
        <taxon>metagenomes</taxon>
        <taxon>ecological metagenomes</taxon>
    </lineage>
</organism>
<proteinExistence type="predicted"/>
<reference evidence="1" key="1">
    <citation type="journal article" date="2014" name="Front. Microbiol.">
        <title>High frequency of phylogenetically diverse reductive dehalogenase-homologous genes in deep subseafloor sedimentary metagenomes.</title>
        <authorList>
            <person name="Kawai M."/>
            <person name="Futagami T."/>
            <person name="Toyoda A."/>
            <person name="Takaki Y."/>
            <person name="Nishi S."/>
            <person name="Hori S."/>
            <person name="Arai W."/>
            <person name="Tsubouchi T."/>
            <person name="Morono Y."/>
            <person name="Uchiyama I."/>
            <person name="Ito T."/>
            <person name="Fujiyama A."/>
            <person name="Inagaki F."/>
            <person name="Takami H."/>
        </authorList>
    </citation>
    <scope>NUCLEOTIDE SEQUENCE</scope>
    <source>
        <strain evidence="1">Expedition CK06-06</strain>
    </source>
</reference>